<dbReference type="EMBL" id="CP000934">
    <property type="protein sequence ID" value="ACE84883.1"/>
    <property type="molecule type" value="Genomic_DNA"/>
</dbReference>
<gene>
    <name evidence="2" type="primary">cbp6C</name>
    <name evidence="2" type="ordered locus">CJA_3300</name>
</gene>
<dbReference type="Gene3D" id="2.60.120.260">
    <property type="entry name" value="Galactose-binding domain-like"/>
    <property type="match status" value="1"/>
</dbReference>
<accession>B3PEJ8</accession>
<name>B3PEJ8_CELJU</name>
<dbReference type="Proteomes" id="UP000001036">
    <property type="component" value="Chromosome"/>
</dbReference>
<keyword evidence="3" id="KW-1185">Reference proteome</keyword>
<feature type="region of interest" description="Disordered" evidence="1">
    <location>
        <begin position="1"/>
        <end position="32"/>
    </location>
</feature>
<dbReference type="STRING" id="498211.CJA_3300"/>
<reference evidence="2 3" key="1">
    <citation type="journal article" date="2008" name="J. Bacteriol.">
        <title>Insights into plant cell wall degradation from the genome sequence of the soil bacterium Cellvibrio japonicus.</title>
        <authorList>
            <person name="Deboy R.T."/>
            <person name="Mongodin E.F."/>
            <person name="Fouts D.E."/>
            <person name="Tailford L.E."/>
            <person name="Khouri H."/>
            <person name="Emerson J.B."/>
            <person name="Mohamoud Y."/>
            <person name="Watkins K."/>
            <person name="Henrissat B."/>
            <person name="Gilbert H.J."/>
            <person name="Nelson K.E."/>
        </authorList>
    </citation>
    <scope>NUCLEOTIDE SEQUENCE [LARGE SCALE GENOMIC DNA]</scope>
    <source>
        <strain evidence="2 3">Ueda107</strain>
    </source>
</reference>
<dbReference type="AlphaFoldDB" id="B3PEJ8"/>
<protein>
    <submittedName>
        <fullName evidence="2">Carbohydrate binding protein, putative, cbp6C</fullName>
    </submittedName>
</protein>
<dbReference type="RefSeq" id="WP_012488876.1">
    <property type="nucleotide sequence ID" value="NC_010995.1"/>
</dbReference>
<evidence type="ECO:0000256" key="1">
    <source>
        <dbReference type="SAM" id="MobiDB-lite"/>
    </source>
</evidence>
<dbReference type="KEGG" id="cja:CJA_3300"/>
<evidence type="ECO:0000313" key="3">
    <source>
        <dbReference type="Proteomes" id="UP000001036"/>
    </source>
</evidence>
<dbReference type="HOGENOM" id="CLU_3023640_0_0_6"/>
<sequence>MLSQNATDITANTNVPNTSTGRPSPTASTSAGRQELAIYVRQGGWNINWWQLTRQ</sequence>
<evidence type="ECO:0000313" key="2">
    <source>
        <dbReference type="EMBL" id="ACE84883.1"/>
    </source>
</evidence>
<proteinExistence type="predicted"/>
<organism evidence="2 3">
    <name type="scientific">Cellvibrio japonicus (strain Ueda107)</name>
    <name type="common">Pseudomonas fluorescens subsp. cellulosa</name>
    <dbReference type="NCBI Taxonomy" id="498211"/>
    <lineage>
        <taxon>Bacteria</taxon>
        <taxon>Pseudomonadati</taxon>
        <taxon>Pseudomonadota</taxon>
        <taxon>Gammaproteobacteria</taxon>
        <taxon>Cellvibrionales</taxon>
        <taxon>Cellvibrionaceae</taxon>
        <taxon>Cellvibrio</taxon>
    </lineage>
</organism>